<evidence type="ECO:0000313" key="2">
    <source>
        <dbReference type="EMBL" id="MPM25107.1"/>
    </source>
</evidence>
<reference evidence="2" key="1">
    <citation type="submission" date="2019-08" db="EMBL/GenBank/DDBJ databases">
        <authorList>
            <person name="Kucharzyk K."/>
            <person name="Murdoch R.W."/>
            <person name="Higgins S."/>
            <person name="Loffler F."/>
        </authorList>
    </citation>
    <scope>NUCLEOTIDE SEQUENCE</scope>
</reference>
<sequence>MVEYEGGAKGLYWSSQIAFGYDNALRIRVFGEKGGLEWAQEDPDHFYFTPKDSPKQKWSRGRDQFAPEAQQYSRVPSGHPEGLFEAFANIYKPFVLALAKQMKGEKLSASDLDFPSVEMGLEGVIFINKCVQSSKSGSVWVNV</sequence>
<protein>
    <recommendedName>
        <fullName evidence="1">Gfo/Idh/MocA-like oxidoreductase C-terminal domain-containing protein</fullName>
    </recommendedName>
</protein>
<evidence type="ECO:0000259" key="1">
    <source>
        <dbReference type="Pfam" id="PF02894"/>
    </source>
</evidence>
<dbReference type="AlphaFoldDB" id="A0A644YA92"/>
<gene>
    <name evidence="2" type="ORF">SDC9_71597</name>
</gene>
<dbReference type="SUPFAM" id="SSF55347">
    <property type="entry name" value="Glyceraldehyde-3-phosphate dehydrogenase-like, C-terminal domain"/>
    <property type="match status" value="1"/>
</dbReference>
<accession>A0A644YA92</accession>
<name>A0A644YA92_9ZZZZ</name>
<feature type="domain" description="Gfo/Idh/MocA-like oxidoreductase C-terminal" evidence="1">
    <location>
        <begin position="2"/>
        <end position="143"/>
    </location>
</feature>
<dbReference type="EMBL" id="VSSQ01004415">
    <property type="protein sequence ID" value="MPM25107.1"/>
    <property type="molecule type" value="Genomic_DNA"/>
</dbReference>
<dbReference type="InterPro" id="IPR004104">
    <property type="entry name" value="Gfo/Idh/MocA-like_OxRdtase_C"/>
</dbReference>
<dbReference type="Pfam" id="PF02894">
    <property type="entry name" value="GFO_IDH_MocA_C"/>
    <property type="match status" value="1"/>
</dbReference>
<proteinExistence type="predicted"/>
<organism evidence="2">
    <name type="scientific">bioreactor metagenome</name>
    <dbReference type="NCBI Taxonomy" id="1076179"/>
    <lineage>
        <taxon>unclassified sequences</taxon>
        <taxon>metagenomes</taxon>
        <taxon>ecological metagenomes</taxon>
    </lineage>
</organism>
<comment type="caution">
    <text evidence="2">The sequence shown here is derived from an EMBL/GenBank/DDBJ whole genome shotgun (WGS) entry which is preliminary data.</text>
</comment>
<dbReference type="Gene3D" id="3.30.360.10">
    <property type="entry name" value="Dihydrodipicolinate Reductase, domain 2"/>
    <property type="match status" value="1"/>
</dbReference>